<evidence type="ECO:0000256" key="6">
    <source>
        <dbReference type="SAM" id="MobiDB-lite"/>
    </source>
</evidence>
<feature type="region of interest" description="Disordered" evidence="6">
    <location>
        <begin position="560"/>
        <end position="583"/>
    </location>
</feature>
<dbReference type="Pfam" id="PF00069">
    <property type="entry name" value="Pkinase"/>
    <property type="match status" value="1"/>
</dbReference>
<dbReference type="PROSITE" id="PS00108">
    <property type="entry name" value="PROTEIN_KINASE_ST"/>
    <property type="match status" value="1"/>
</dbReference>
<evidence type="ECO:0000256" key="5">
    <source>
        <dbReference type="ARBA" id="ARBA00022840"/>
    </source>
</evidence>
<keyword evidence="1" id="KW-0723">Serine/threonine-protein kinase</keyword>
<feature type="region of interest" description="Disordered" evidence="6">
    <location>
        <begin position="724"/>
        <end position="745"/>
    </location>
</feature>
<keyword evidence="2" id="KW-0808">Transferase</keyword>
<evidence type="ECO:0000256" key="3">
    <source>
        <dbReference type="ARBA" id="ARBA00022741"/>
    </source>
</evidence>
<sequence>MAVECWLHQVHLPWLASKVTHRTPAPWLGVTQGTPPQNESVMRRTKLENVLKRVTTGQSLSDKEPSTSRYGTYSGLQKHADCQQMSLTRSGISWEGDDGSLEIIPILMADVMCAQVQPKFSFSKPDATHVMLVAPRVQSMSAVWLLCTNAGTGDFSVDHFMMSLSRRGAVRWDVKDCCHFSAKCCGQGAHGSVFSGVSLLPLYDPHKKLMREKGDVLDMQKVHNLGRLAIKIWDKPNSAFVRREVNFLQAAAGHPNISALQGVYCEAPRKKSPVIWLLVLEHCTGGDLFDMVRDTQMPQDKVMEVVFSLFSALAHLHALGIVHRDVKAENVVLQRQHAVLIDFGISAYVDDAEEMVKPVGSPGYAAPEVIATNPRRYNQSVDVFATGVLTYFMLYRTLPFWGESHEDMLNKTRACEVNYPSDDRNLSESFVDLTKRMLSKEPDSRPSALEGFQQLASIAPPELTSSKGAKAYRIALAGLVKLGHLDEPGDENFDEFSQSSPPPGERDVSAAPSTASNRSGFWDAVESASSTLRQASRSLRIPRVGPTISKVMRNIRVPTLRSRSSSTRVADGGNGHGDHDPDDLGHCLGAVDLDARDAEEGSLKQGAPESCGAASTTITKLGNEKSESFVYSDCRASSSKERPSASSSECRGAGTLISAGPDLVMLEECGDREVFGGLGDEFDIRSLDGKENLKSHDEVPAERNASPDREAEIIPRLMVVAAPPSSAPPMMPTPPAGVREAPVPKHRQRGLAIFRKLLSAAEE</sequence>
<keyword evidence="5" id="KW-0067">ATP-binding</keyword>
<evidence type="ECO:0000256" key="2">
    <source>
        <dbReference type="ARBA" id="ARBA00022679"/>
    </source>
</evidence>
<dbReference type="AlphaFoldDB" id="A0AA36I710"/>
<feature type="domain" description="Protein kinase" evidence="7">
    <location>
        <begin position="179"/>
        <end position="463"/>
    </location>
</feature>
<dbReference type="Gene3D" id="3.30.200.20">
    <property type="entry name" value="Phosphorylase Kinase, domain 1"/>
    <property type="match status" value="1"/>
</dbReference>
<feature type="compositionally biased region" description="Pro residues" evidence="6">
    <location>
        <begin position="725"/>
        <end position="735"/>
    </location>
</feature>
<protein>
    <recommendedName>
        <fullName evidence="7">Protein kinase domain-containing protein</fullName>
    </recommendedName>
</protein>
<evidence type="ECO:0000256" key="4">
    <source>
        <dbReference type="ARBA" id="ARBA00022777"/>
    </source>
</evidence>
<dbReference type="InterPro" id="IPR050205">
    <property type="entry name" value="CDPK_Ser/Thr_kinases"/>
</dbReference>
<dbReference type="Gene3D" id="1.10.510.10">
    <property type="entry name" value="Transferase(Phosphotransferase) domain 1"/>
    <property type="match status" value="1"/>
</dbReference>
<dbReference type="PROSITE" id="PS50011">
    <property type="entry name" value="PROTEIN_KINASE_DOM"/>
    <property type="match status" value="1"/>
</dbReference>
<keyword evidence="9" id="KW-1185">Reference proteome</keyword>
<name>A0AA36I710_9DINO</name>
<evidence type="ECO:0000259" key="7">
    <source>
        <dbReference type="PROSITE" id="PS50011"/>
    </source>
</evidence>
<dbReference type="EMBL" id="CAUJNA010000887">
    <property type="protein sequence ID" value="CAJ1382251.1"/>
    <property type="molecule type" value="Genomic_DNA"/>
</dbReference>
<dbReference type="SUPFAM" id="SSF56112">
    <property type="entry name" value="Protein kinase-like (PK-like)"/>
    <property type="match status" value="1"/>
</dbReference>
<dbReference type="PANTHER" id="PTHR24349">
    <property type="entry name" value="SERINE/THREONINE-PROTEIN KINASE"/>
    <property type="match status" value="1"/>
</dbReference>
<dbReference type="InterPro" id="IPR011009">
    <property type="entry name" value="Kinase-like_dom_sf"/>
</dbReference>
<accession>A0AA36I710</accession>
<dbReference type="InterPro" id="IPR000719">
    <property type="entry name" value="Prot_kinase_dom"/>
</dbReference>
<dbReference type="InterPro" id="IPR008271">
    <property type="entry name" value="Ser/Thr_kinase_AS"/>
</dbReference>
<keyword evidence="3" id="KW-0547">Nucleotide-binding</keyword>
<dbReference type="SMART" id="SM00220">
    <property type="entry name" value="S_TKc"/>
    <property type="match status" value="1"/>
</dbReference>
<dbReference type="Proteomes" id="UP001178507">
    <property type="component" value="Unassembled WGS sequence"/>
</dbReference>
<dbReference type="GO" id="GO:0005524">
    <property type="term" value="F:ATP binding"/>
    <property type="evidence" value="ECO:0007669"/>
    <property type="project" value="UniProtKB-KW"/>
</dbReference>
<evidence type="ECO:0000313" key="9">
    <source>
        <dbReference type="Proteomes" id="UP001178507"/>
    </source>
</evidence>
<keyword evidence="4" id="KW-0418">Kinase</keyword>
<organism evidence="8 9">
    <name type="scientific">Effrenium voratum</name>
    <dbReference type="NCBI Taxonomy" id="2562239"/>
    <lineage>
        <taxon>Eukaryota</taxon>
        <taxon>Sar</taxon>
        <taxon>Alveolata</taxon>
        <taxon>Dinophyceae</taxon>
        <taxon>Suessiales</taxon>
        <taxon>Symbiodiniaceae</taxon>
        <taxon>Effrenium</taxon>
    </lineage>
</organism>
<reference evidence="8" key="1">
    <citation type="submission" date="2023-08" db="EMBL/GenBank/DDBJ databases">
        <authorList>
            <person name="Chen Y."/>
            <person name="Shah S."/>
            <person name="Dougan E. K."/>
            <person name="Thang M."/>
            <person name="Chan C."/>
        </authorList>
    </citation>
    <scope>NUCLEOTIDE SEQUENCE</scope>
</reference>
<gene>
    <name evidence="8" type="ORF">EVOR1521_LOCUS9662</name>
</gene>
<evidence type="ECO:0000313" key="8">
    <source>
        <dbReference type="EMBL" id="CAJ1382251.1"/>
    </source>
</evidence>
<dbReference type="GO" id="GO:0004674">
    <property type="term" value="F:protein serine/threonine kinase activity"/>
    <property type="evidence" value="ECO:0007669"/>
    <property type="project" value="UniProtKB-KW"/>
</dbReference>
<proteinExistence type="predicted"/>
<comment type="caution">
    <text evidence="8">The sequence shown here is derived from an EMBL/GenBank/DDBJ whole genome shotgun (WGS) entry which is preliminary data.</text>
</comment>
<evidence type="ECO:0000256" key="1">
    <source>
        <dbReference type="ARBA" id="ARBA00022527"/>
    </source>
</evidence>
<feature type="region of interest" description="Disordered" evidence="6">
    <location>
        <begin position="489"/>
        <end position="518"/>
    </location>
</feature>